<name>A0AA88AP18_FICCA</name>
<keyword evidence="2" id="KW-1185">Reference proteome</keyword>
<proteinExistence type="predicted"/>
<gene>
    <name evidence="1" type="ORF">TIFTF001_025357</name>
</gene>
<protein>
    <submittedName>
        <fullName evidence="1">Uncharacterized protein</fullName>
    </submittedName>
</protein>
<evidence type="ECO:0000313" key="2">
    <source>
        <dbReference type="Proteomes" id="UP001187192"/>
    </source>
</evidence>
<comment type="caution">
    <text evidence="1">The sequence shown here is derived from an EMBL/GenBank/DDBJ whole genome shotgun (WGS) entry which is preliminary data.</text>
</comment>
<dbReference type="AlphaFoldDB" id="A0AA88AP18"/>
<evidence type="ECO:0000313" key="1">
    <source>
        <dbReference type="EMBL" id="GMN56240.1"/>
    </source>
</evidence>
<dbReference type="Proteomes" id="UP001187192">
    <property type="component" value="Unassembled WGS sequence"/>
</dbReference>
<accession>A0AA88AP18</accession>
<organism evidence="1 2">
    <name type="scientific">Ficus carica</name>
    <name type="common">Common fig</name>
    <dbReference type="NCBI Taxonomy" id="3494"/>
    <lineage>
        <taxon>Eukaryota</taxon>
        <taxon>Viridiplantae</taxon>
        <taxon>Streptophyta</taxon>
        <taxon>Embryophyta</taxon>
        <taxon>Tracheophyta</taxon>
        <taxon>Spermatophyta</taxon>
        <taxon>Magnoliopsida</taxon>
        <taxon>eudicotyledons</taxon>
        <taxon>Gunneridae</taxon>
        <taxon>Pentapetalae</taxon>
        <taxon>rosids</taxon>
        <taxon>fabids</taxon>
        <taxon>Rosales</taxon>
        <taxon>Moraceae</taxon>
        <taxon>Ficeae</taxon>
        <taxon>Ficus</taxon>
    </lineage>
</organism>
<dbReference type="EMBL" id="BTGU01000062">
    <property type="protein sequence ID" value="GMN56240.1"/>
    <property type="molecule type" value="Genomic_DNA"/>
</dbReference>
<sequence length="150" mass="17156">MNNKGKFAEGREHKGYYREIAPCLSKGNSRFAEFEFQILKILITESHDSRECDELSLHLIRDPLLLGVGAKLTSLFIPLTRAIRNRILPNFIAHPSPMSDEGIVVAALCEEASRKMQQSLQSIKCHLKKVNRHVLTGKEKFRPVAFRLYH</sequence>
<reference evidence="1" key="1">
    <citation type="submission" date="2023-07" db="EMBL/GenBank/DDBJ databases">
        <title>draft genome sequence of fig (Ficus carica).</title>
        <authorList>
            <person name="Takahashi T."/>
            <person name="Nishimura K."/>
        </authorList>
    </citation>
    <scope>NUCLEOTIDE SEQUENCE</scope>
</reference>